<name>A0A0E9WVE2_ANGAN</name>
<evidence type="ECO:0000313" key="1">
    <source>
        <dbReference type="EMBL" id="JAH94186.1"/>
    </source>
</evidence>
<protein>
    <submittedName>
        <fullName evidence="1">Uncharacterized protein</fullName>
    </submittedName>
</protein>
<reference evidence="1" key="2">
    <citation type="journal article" date="2015" name="Fish Shellfish Immunol.">
        <title>Early steps in the European eel (Anguilla anguilla)-Vibrio vulnificus interaction in the gills: Role of the RtxA13 toxin.</title>
        <authorList>
            <person name="Callol A."/>
            <person name="Pajuelo D."/>
            <person name="Ebbesson L."/>
            <person name="Teles M."/>
            <person name="MacKenzie S."/>
            <person name="Amaro C."/>
        </authorList>
    </citation>
    <scope>NUCLEOTIDE SEQUENCE</scope>
</reference>
<sequence length="47" mass="5377">MHPNSKLVPGWAVSLWRPSGYLKHQTLDTPMIRTLSWTTPICFKHSG</sequence>
<accession>A0A0E9WVE2</accession>
<dbReference type="EMBL" id="GBXM01014391">
    <property type="protein sequence ID" value="JAH94186.1"/>
    <property type="molecule type" value="Transcribed_RNA"/>
</dbReference>
<proteinExistence type="predicted"/>
<dbReference type="AlphaFoldDB" id="A0A0E9WVE2"/>
<reference evidence="1" key="1">
    <citation type="submission" date="2014-11" db="EMBL/GenBank/DDBJ databases">
        <authorList>
            <person name="Amaro Gonzalez C."/>
        </authorList>
    </citation>
    <scope>NUCLEOTIDE SEQUENCE</scope>
</reference>
<organism evidence="1">
    <name type="scientific">Anguilla anguilla</name>
    <name type="common">European freshwater eel</name>
    <name type="synonym">Muraena anguilla</name>
    <dbReference type="NCBI Taxonomy" id="7936"/>
    <lineage>
        <taxon>Eukaryota</taxon>
        <taxon>Metazoa</taxon>
        <taxon>Chordata</taxon>
        <taxon>Craniata</taxon>
        <taxon>Vertebrata</taxon>
        <taxon>Euteleostomi</taxon>
        <taxon>Actinopterygii</taxon>
        <taxon>Neopterygii</taxon>
        <taxon>Teleostei</taxon>
        <taxon>Anguilliformes</taxon>
        <taxon>Anguillidae</taxon>
        <taxon>Anguilla</taxon>
    </lineage>
</organism>